<evidence type="ECO:0000256" key="1">
    <source>
        <dbReference type="SAM" id="Phobius"/>
    </source>
</evidence>
<keyword evidence="1" id="KW-0472">Membrane</keyword>
<dbReference type="RefSeq" id="XP_024369035.1">
    <property type="nucleotide sequence ID" value="XM_024513267.2"/>
</dbReference>
<evidence type="ECO:0000313" key="3">
    <source>
        <dbReference type="EnsemblPlants" id="Pp3c1_39540V3.1"/>
    </source>
</evidence>
<dbReference type="PaxDb" id="3218-PP1S163_45V6.1"/>
<dbReference type="Gramene" id="Pp3c1_39540V3.1">
    <property type="protein sequence ID" value="Pp3c1_39540V3.1"/>
    <property type="gene ID" value="Pp3c1_39540"/>
</dbReference>
<dbReference type="AlphaFoldDB" id="A0A2K1LBK8"/>
<keyword evidence="4" id="KW-1185">Reference proteome</keyword>
<sequence length="130" mass="14083">MLPIVFTACSTLSVCAFDRVSATAPHEAMASGRSALALLCVCSSLCFLFLAGVNAADVVTEQTPKTDLAASSKEYYFRGNPTMVATETTTEVSESEPSIKDVESIERRELEFHIMMDYTPSANCKKNCIP</sequence>
<evidence type="ECO:0000313" key="4">
    <source>
        <dbReference type="Proteomes" id="UP000006727"/>
    </source>
</evidence>
<name>A0A2K1LBK8_PHYPA</name>
<protein>
    <submittedName>
        <fullName evidence="2 3">Uncharacterized protein</fullName>
    </submittedName>
</protein>
<evidence type="ECO:0000313" key="2">
    <source>
        <dbReference type="EMBL" id="PNR63402.1"/>
    </source>
</evidence>
<reference evidence="2 4" key="1">
    <citation type="journal article" date="2008" name="Science">
        <title>The Physcomitrella genome reveals evolutionary insights into the conquest of land by plants.</title>
        <authorList>
            <person name="Rensing S."/>
            <person name="Lang D."/>
            <person name="Zimmer A."/>
            <person name="Terry A."/>
            <person name="Salamov A."/>
            <person name="Shapiro H."/>
            <person name="Nishiyama T."/>
            <person name="Perroud P.-F."/>
            <person name="Lindquist E."/>
            <person name="Kamisugi Y."/>
            <person name="Tanahashi T."/>
            <person name="Sakakibara K."/>
            <person name="Fujita T."/>
            <person name="Oishi K."/>
            <person name="Shin-I T."/>
            <person name="Kuroki Y."/>
            <person name="Toyoda A."/>
            <person name="Suzuki Y."/>
            <person name="Hashimoto A."/>
            <person name="Yamaguchi K."/>
            <person name="Sugano A."/>
            <person name="Kohara Y."/>
            <person name="Fujiyama A."/>
            <person name="Anterola A."/>
            <person name="Aoki S."/>
            <person name="Ashton N."/>
            <person name="Barbazuk W.B."/>
            <person name="Barker E."/>
            <person name="Bennetzen J."/>
            <person name="Bezanilla M."/>
            <person name="Blankenship R."/>
            <person name="Cho S.H."/>
            <person name="Dutcher S."/>
            <person name="Estelle M."/>
            <person name="Fawcett J.A."/>
            <person name="Gundlach H."/>
            <person name="Hanada K."/>
            <person name="Heyl A."/>
            <person name="Hicks K.A."/>
            <person name="Hugh J."/>
            <person name="Lohr M."/>
            <person name="Mayer K."/>
            <person name="Melkozernov A."/>
            <person name="Murata T."/>
            <person name="Nelson D."/>
            <person name="Pils B."/>
            <person name="Prigge M."/>
            <person name="Reiss B."/>
            <person name="Renner T."/>
            <person name="Rombauts S."/>
            <person name="Rushton P."/>
            <person name="Sanderfoot A."/>
            <person name="Schween G."/>
            <person name="Shiu S.-H."/>
            <person name="Stueber K."/>
            <person name="Theodoulou F.L."/>
            <person name="Tu H."/>
            <person name="Van de Peer Y."/>
            <person name="Verrier P.J."/>
            <person name="Waters E."/>
            <person name="Wood A."/>
            <person name="Yang L."/>
            <person name="Cove D."/>
            <person name="Cuming A."/>
            <person name="Hasebe M."/>
            <person name="Lucas S."/>
            <person name="Mishler D.B."/>
            <person name="Reski R."/>
            <person name="Grigoriev I."/>
            <person name="Quatrano R.S."/>
            <person name="Boore J.L."/>
        </authorList>
    </citation>
    <scope>NUCLEOTIDE SEQUENCE [LARGE SCALE GENOMIC DNA]</scope>
    <source>
        <strain evidence="3 4">cv. Gransden 2004</strain>
    </source>
</reference>
<gene>
    <name evidence="3" type="primary">LOC112279125</name>
    <name evidence="2" type="ORF">PHYPA_001828</name>
</gene>
<feature type="transmembrane region" description="Helical" evidence="1">
    <location>
        <begin position="32"/>
        <end position="56"/>
    </location>
</feature>
<dbReference type="Proteomes" id="UP000006727">
    <property type="component" value="Chromosome 1"/>
</dbReference>
<keyword evidence="1" id="KW-1133">Transmembrane helix</keyword>
<organism evidence="2">
    <name type="scientific">Physcomitrium patens</name>
    <name type="common">Spreading-leaved earth moss</name>
    <name type="synonym">Physcomitrella patens</name>
    <dbReference type="NCBI Taxonomy" id="3218"/>
    <lineage>
        <taxon>Eukaryota</taxon>
        <taxon>Viridiplantae</taxon>
        <taxon>Streptophyta</taxon>
        <taxon>Embryophyta</taxon>
        <taxon>Bryophyta</taxon>
        <taxon>Bryophytina</taxon>
        <taxon>Bryopsida</taxon>
        <taxon>Funariidae</taxon>
        <taxon>Funariales</taxon>
        <taxon>Funariaceae</taxon>
        <taxon>Physcomitrium</taxon>
    </lineage>
</organism>
<accession>A0A2K1LBK8</accession>
<reference evidence="2 4" key="2">
    <citation type="journal article" date="2018" name="Plant J.">
        <title>The Physcomitrella patens chromosome-scale assembly reveals moss genome structure and evolution.</title>
        <authorList>
            <person name="Lang D."/>
            <person name="Ullrich K.K."/>
            <person name="Murat F."/>
            <person name="Fuchs J."/>
            <person name="Jenkins J."/>
            <person name="Haas F.B."/>
            <person name="Piednoel M."/>
            <person name="Gundlach H."/>
            <person name="Van Bel M."/>
            <person name="Meyberg R."/>
            <person name="Vives C."/>
            <person name="Morata J."/>
            <person name="Symeonidi A."/>
            <person name="Hiss M."/>
            <person name="Muchero W."/>
            <person name="Kamisugi Y."/>
            <person name="Saleh O."/>
            <person name="Blanc G."/>
            <person name="Decker E.L."/>
            <person name="van Gessel N."/>
            <person name="Grimwood J."/>
            <person name="Hayes R.D."/>
            <person name="Graham S.W."/>
            <person name="Gunter L.E."/>
            <person name="McDaniel S.F."/>
            <person name="Hoernstein S.N.W."/>
            <person name="Larsson A."/>
            <person name="Li F.W."/>
            <person name="Perroud P.F."/>
            <person name="Phillips J."/>
            <person name="Ranjan P."/>
            <person name="Rokshar D.S."/>
            <person name="Rothfels C.J."/>
            <person name="Schneider L."/>
            <person name="Shu S."/>
            <person name="Stevenson D.W."/>
            <person name="Thummler F."/>
            <person name="Tillich M."/>
            <person name="Villarreal Aguilar J.C."/>
            <person name="Widiez T."/>
            <person name="Wong G.K."/>
            <person name="Wymore A."/>
            <person name="Zhang Y."/>
            <person name="Zimmer A.D."/>
            <person name="Quatrano R.S."/>
            <person name="Mayer K.F.X."/>
            <person name="Goodstein D."/>
            <person name="Casacuberta J.M."/>
            <person name="Vandepoele K."/>
            <person name="Reski R."/>
            <person name="Cuming A.C."/>
            <person name="Tuskan G.A."/>
            <person name="Maumus F."/>
            <person name="Salse J."/>
            <person name="Schmutz J."/>
            <person name="Rensing S.A."/>
        </authorList>
    </citation>
    <scope>NUCLEOTIDE SEQUENCE [LARGE SCALE GENOMIC DNA]</scope>
    <source>
        <strain evidence="3 4">cv. Gransden 2004</strain>
    </source>
</reference>
<dbReference type="Gramene" id="Pp3c1_39540V3.2">
    <property type="protein sequence ID" value="Pp3c1_39540V3.2"/>
    <property type="gene ID" value="Pp3c1_39540"/>
</dbReference>
<dbReference type="EnsemblPlants" id="Pp3c1_39540V3.1">
    <property type="protein sequence ID" value="Pp3c1_39540V3.1"/>
    <property type="gene ID" value="Pp3c1_39540"/>
</dbReference>
<dbReference type="EnsemblPlants" id="Pp3c1_39540V3.2">
    <property type="protein sequence ID" value="Pp3c1_39540V3.2"/>
    <property type="gene ID" value="Pp3c1_39540"/>
</dbReference>
<dbReference type="EMBL" id="ABEU02000001">
    <property type="protein sequence ID" value="PNR63402.1"/>
    <property type="molecule type" value="Genomic_DNA"/>
</dbReference>
<dbReference type="GeneID" id="112279125"/>
<reference evidence="3" key="3">
    <citation type="submission" date="2020-12" db="UniProtKB">
        <authorList>
            <consortium name="EnsemblPlants"/>
        </authorList>
    </citation>
    <scope>IDENTIFICATION</scope>
</reference>
<keyword evidence="1" id="KW-0812">Transmembrane</keyword>
<proteinExistence type="predicted"/>